<dbReference type="CDD" id="cd05233">
    <property type="entry name" value="SDR_c"/>
    <property type="match status" value="1"/>
</dbReference>
<dbReference type="PROSITE" id="PS00061">
    <property type="entry name" value="ADH_SHORT"/>
    <property type="match status" value="1"/>
</dbReference>
<dbReference type="Pfam" id="PF13561">
    <property type="entry name" value="adh_short_C2"/>
    <property type="match status" value="1"/>
</dbReference>
<dbReference type="InterPro" id="IPR020904">
    <property type="entry name" value="Sc_DH/Rdtase_CS"/>
</dbReference>
<dbReference type="SUPFAM" id="SSF51735">
    <property type="entry name" value="NAD(P)-binding Rossmann-fold domains"/>
    <property type="match status" value="1"/>
</dbReference>
<name>A0A6G3XI06_9ACTN</name>
<feature type="domain" description="Ketoreductase" evidence="3">
    <location>
        <begin position="5"/>
        <end position="182"/>
    </location>
</feature>
<dbReference type="AlphaFoldDB" id="A0A6G3XI06"/>
<keyword evidence="2" id="KW-0560">Oxidoreductase</keyword>
<protein>
    <submittedName>
        <fullName evidence="4">SDR family oxidoreductase</fullName>
    </submittedName>
</protein>
<dbReference type="FunFam" id="3.40.50.720:FF:000084">
    <property type="entry name" value="Short-chain dehydrogenase reductase"/>
    <property type="match status" value="1"/>
</dbReference>
<organism evidence="4">
    <name type="scientific">Streptomyces sp. SID7499</name>
    <dbReference type="NCBI Taxonomy" id="2706086"/>
    <lineage>
        <taxon>Bacteria</taxon>
        <taxon>Bacillati</taxon>
        <taxon>Actinomycetota</taxon>
        <taxon>Actinomycetes</taxon>
        <taxon>Kitasatosporales</taxon>
        <taxon>Streptomycetaceae</taxon>
        <taxon>Streptomyces</taxon>
    </lineage>
</organism>
<dbReference type="InterPro" id="IPR057326">
    <property type="entry name" value="KR_dom"/>
</dbReference>
<comment type="caution">
    <text evidence="4">The sequence shown here is derived from an EMBL/GenBank/DDBJ whole genome shotgun (WGS) entry which is preliminary data.</text>
</comment>
<dbReference type="GO" id="GO:0016616">
    <property type="term" value="F:oxidoreductase activity, acting on the CH-OH group of donors, NAD or NADP as acceptor"/>
    <property type="evidence" value="ECO:0007669"/>
    <property type="project" value="TreeGrafter"/>
</dbReference>
<dbReference type="PRINTS" id="PR00081">
    <property type="entry name" value="GDHRDH"/>
</dbReference>
<dbReference type="PRINTS" id="PR00080">
    <property type="entry name" value="SDRFAMILY"/>
</dbReference>
<reference evidence="4" key="1">
    <citation type="submission" date="2020-01" db="EMBL/GenBank/DDBJ databases">
        <title>Insect and environment-associated Actinomycetes.</title>
        <authorList>
            <person name="Currrie C."/>
            <person name="Chevrette M."/>
            <person name="Carlson C."/>
            <person name="Stubbendieck R."/>
            <person name="Wendt-Pienkowski E."/>
        </authorList>
    </citation>
    <scope>NUCLEOTIDE SEQUENCE</scope>
    <source>
        <strain evidence="4">SID7499</strain>
    </source>
</reference>
<dbReference type="InterPro" id="IPR036291">
    <property type="entry name" value="NAD(P)-bd_dom_sf"/>
</dbReference>
<dbReference type="InterPro" id="IPR002347">
    <property type="entry name" value="SDR_fam"/>
</dbReference>
<sequence length="241" mass="25450">MRDRRVILVTGATSGIGKAVAVLAAERGLRVVLNSARSAEEGGELAASLPDACYVQADVGDPAQVGTLLERVEQEYGRLDILVNSAGVTRRIAHRAVETVPQELWREILDVNLVGTWTTVQAAVDLLRRSRGAVVNISSVAGDRPVGSSIPYAVSKAAVNHLTRLLAAALGPEIRVNAIAPGLIDTPWTADFGDIRKHAESVTPLRRIGTPNEVAESVLWLADASYTTGEVLGVDGGAHLV</sequence>
<dbReference type="EMBL" id="JAAGMN010006707">
    <property type="protein sequence ID" value="NEE17303.1"/>
    <property type="molecule type" value="Genomic_DNA"/>
</dbReference>
<evidence type="ECO:0000259" key="3">
    <source>
        <dbReference type="SMART" id="SM00822"/>
    </source>
</evidence>
<proteinExistence type="inferred from homology"/>
<evidence type="ECO:0000313" key="4">
    <source>
        <dbReference type="EMBL" id="NEE17303.1"/>
    </source>
</evidence>
<dbReference type="PANTHER" id="PTHR42760:SF133">
    <property type="entry name" value="3-OXOACYL-[ACYL-CARRIER-PROTEIN] REDUCTASE"/>
    <property type="match status" value="1"/>
</dbReference>
<accession>A0A6G3XI06</accession>
<dbReference type="Gene3D" id="3.40.50.720">
    <property type="entry name" value="NAD(P)-binding Rossmann-like Domain"/>
    <property type="match status" value="1"/>
</dbReference>
<evidence type="ECO:0000256" key="2">
    <source>
        <dbReference type="ARBA" id="ARBA00023002"/>
    </source>
</evidence>
<dbReference type="SMART" id="SM00822">
    <property type="entry name" value="PKS_KR"/>
    <property type="match status" value="1"/>
</dbReference>
<gene>
    <name evidence="4" type="ORF">G3M58_63910</name>
</gene>
<evidence type="ECO:0000256" key="1">
    <source>
        <dbReference type="ARBA" id="ARBA00006484"/>
    </source>
</evidence>
<comment type="similarity">
    <text evidence="1">Belongs to the short-chain dehydrogenases/reductases (SDR) family.</text>
</comment>
<dbReference type="PANTHER" id="PTHR42760">
    <property type="entry name" value="SHORT-CHAIN DEHYDROGENASES/REDUCTASES FAMILY MEMBER"/>
    <property type="match status" value="1"/>
</dbReference>